<dbReference type="Pfam" id="PF03729">
    <property type="entry name" value="DUF308"/>
    <property type="match status" value="2"/>
</dbReference>
<feature type="transmembrane region" description="Helical" evidence="1">
    <location>
        <begin position="155"/>
        <end position="175"/>
    </location>
</feature>
<evidence type="ECO:0008006" key="4">
    <source>
        <dbReference type="Google" id="ProtNLM"/>
    </source>
</evidence>
<dbReference type="OrthoDB" id="193343at2"/>
<dbReference type="PATRIC" id="fig|1367847.3.peg.392"/>
<dbReference type="KEGG" id="pami:JCM7686_0448"/>
<dbReference type="Proteomes" id="UP000015480">
    <property type="component" value="Chromosome"/>
</dbReference>
<dbReference type="PANTHER" id="PTHR34989">
    <property type="entry name" value="PROTEIN HDED"/>
    <property type="match status" value="1"/>
</dbReference>
<dbReference type="EMBL" id="CP006650">
    <property type="protein sequence ID" value="AGT07557.1"/>
    <property type="molecule type" value="Genomic_DNA"/>
</dbReference>
<feature type="transmembrane region" description="Helical" evidence="1">
    <location>
        <begin position="73"/>
        <end position="92"/>
    </location>
</feature>
<accession>S5XR86</accession>
<proteinExistence type="predicted"/>
<dbReference type="PANTHER" id="PTHR34989:SF1">
    <property type="entry name" value="PROTEIN HDED"/>
    <property type="match status" value="1"/>
</dbReference>
<dbReference type="InterPro" id="IPR005325">
    <property type="entry name" value="DUF308_memb"/>
</dbReference>
<feature type="transmembrane region" description="Helical" evidence="1">
    <location>
        <begin position="128"/>
        <end position="149"/>
    </location>
</feature>
<evidence type="ECO:0000256" key="1">
    <source>
        <dbReference type="SAM" id="Phobius"/>
    </source>
</evidence>
<keyword evidence="1" id="KW-1133">Transmembrane helix</keyword>
<feature type="transmembrane region" description="Helical" evidence="1">
    <location>
        <begin position="12"/>
        <end position="33"/>
    </location>
</feature>
<keyword evidence="1" id="KW-0812">Transmembrane</keyword>
<dbReference type="eggNOG" id="COG3247">
    <property type="taxonomic scope" value="Bacteria"/>
</dbReference>
<gene>
    <name evidence="2" type="ORF">JCM7686_0448</name>
</gene>
<keyword evidence="3" id="KW-1185">Reference proteome</keyword>
<dbReference type="RefSeq" id="WP_020949196.1">
    <property type="nucleotide sequence ID" value="NC_022041.1"/>
</dbReference>
<evidence type="ECO:0000313" key="3">
    <source>
        <dbReference type="Proteomes" id="UP000015480"/>
    </source>
</evidence>
<dbReference type="InterPro" id="IPR052712">
    <property type="entry name" value="Acid_resist_chaperone_HdeD"/>
</dbReference>
<dbReference type="HOGENOM" id="CLU_091585_5_2_5"/>
<evidence type="ECO:0000313" key="2">
    <source>
        <dbReference type="EMBL" id="AGT07557.1"/>
    </source>
</evidence>
<name>S5XR86_PARAH</name>
<feature type="transmembrane region" description="Helical" evidence="1">
    <location>
        <begin position="98"/>
        <end position="116"/>
    </location>
</feature>
<protein>
    <recommendedName>
        <fullName evidence="4">HdeD family acid-resistance protein</fullName>
    </recommendedName>
</protein>
<feature type="transmembrane region" description="Helical" evidence="1">
    <location>
        <begin position="39"/>
        <end position="61"/>
    </location>
</feature>
<sequence length="183" mass="20330">MENQALRAFADYWWVLLIRGIAAVIFGLIALFYPGLTAYVLLLTFGIYALVDGVMAIIVGFRRKGSDDRWWSWLIDGALSIIIGLMAIFWPIATALAILFWIGAWAVVVGILRLIAAIKLRHEIEGEWALGLSGILMVIWGVLLFAMPVSGILSLTWLFGIFALLAGITMIVLSFRVRKFKTA</sequence>
<dbReference type="STRING" id="1367847.JCM7686_0448"/>
<keyword evidence="1" id="KW-0472">Membrane</keyword>
<reference evidence="2 3" key="1">
    <citation type="journal article" date="2014" name="BMC Genomics">
        <title>Architecture and functions of a multipartite genome of the methylotrophic bacterium Paracoccus aminophilus JCM 7686, containing primary and secondary chromids.</title>
        <authorList>
            <person name="Dziewit L."/>
            <person name="Czarnecki J."/>
            <person name="Wibberg D."/>
            <person name="Radlinska M."/>
            <person name="Mrozek P."/>
            <person name="Szymczak M."/>
            <person name="Schluter A."/>
            <person name="Puhler A."/>
            <person name="Bartosik D."/>
        </authorList>
    </citation>
    <scope>NUCLEOTIDE SEQUENCE [LARGE SCALE GENOMIC DNA]</scope>
    <source>
        <strain evidence="2">JCM 7686</strain>
    </source>
</reference>
<organism evidence="2 3">
    <name type="scientific">Paracoccus aminophilus JCM 7686</name>
    <dbReference type="NCBI Taxonomy" id="1367847"/>
    <lineage>
        <taxon>Bacteria</taxon>
        <taxon>Pseudomonadati</taxon>
        <taxon>Pseudomonadota</taxon>
        <taxon>Alphaproteobacteria</taxon>
        <taxon>Rhodobacterales</taxon>
        <taxon>Paracoccaceae</taxon>
        <taxon>Paracoccus</taxon>
    </lineage>
</organism>
<dbReference type="AlphaFoldDB" id="S5XR86"/>
<dbReference type="GO" id="GO:0005886">
    <property type="term" value="C:plasma membrane"/>
    <property type="evidence" value="ECO:0007669"/>
    <property type="project" value="TreeGrafter"/>
</dbReference>